<comment type="caution">
    <text evidence="9">The sequence shown here is derived from an EMBL/GenBank/DDBJ whole genome shotgun (WGS) entry which is preliminary data.</text>
</comment>
<keyword evidence="5" id="KW-0560">Oxidoreductase</keyword>
<dbReference type="Pfam" id="PF13186">
    <property type="entry name" value="SPASM"/>
    <property type="match status" value="1"/>
</dbReference>
<dbReference type="SFLD" id="SFLDG01067">
    <property type="entry name" value="SPASM/twitch_domain_containing"/>
    <property type="match status" value="1"/>
</dbReference>
<dbReference type="CDD" id="cd01335">
    <property type="entry name" value="Radical_SAM"/>
    <property type="match status" value="1"/>
</dbReference>
<sequence length="423" mass="44352">MRLSADAVLLSLGGVPMVGNLATGGLIGLTPEGEVMCRELLAGEVSPDSVPQSCRELARHLEAGGYLEGPARPREHVRSAYLHVTQRCNLSCRFCYSEGDDRNRLADPTLDELRAAVGLLAALGCERLTISGGEPFLRDDLPEVVLLARDAGMSDVVVLTNGLLVDEKNVRPLADTVSCVAVAFDGASADAVPHLRGSQNFSRLVRAIEEIGAAGIEARILPTLHAANLDDMARYERLAEELGATLSYSLLTADECELGGLALTAAQLRELGERAACGGLPGDEPALPGGARICARRSCGAGVSTLSVAADGTVYPCHMLHDRTLAMGNAFVDTADAVAASPVAARMRALDVEVVEGCAPCPLRHLCGGGCRARALMAGRGLLGADPYCELSRSYYEAVGDQLAQRFGTRDLLLGVKGNSGDF</sequence>
<protein>
    <submittedName>
        <fullName evidence="9">Radical SAM protein</fullName>
    </submittedName>
</protein>
<evidence type="ECO:0000313" key="10">
    <source>
        <dbReference type="Proteomes" id="UP000824029"/>
    </source>
</evidence>
<keyword evidence="2" id="KW-0004">4Fe-4S</keyword>
<keyword evidence="3" id="KW-0949">S-adenosyl-L-methionine</keyword>
<organism evidence="9 10">
    <name type="scientific">Candidatus Olsenella stercoravium</name>
    <dbReference type="NCBI Taxonomy" id="2838713"/>
    <lineage>
        <taxon>Bacteria</taxon>
        <taxon>Bacillati</taxon>
        <taxon>Actinomycetota</taxon>
        <taxon>Coriobacteriia</taxon>
        <taxon>Coriobacteriales</taxon>
        <taxon>Atopobiaceae</taxon>
        <taxon>Olsenella</taxon>
    </lineage>
</organism>
<comment type="cofactor">
    <cofactor evidence="1">
        <name>[4Fe-4S] cluster</name>
        <dbReference type="ChEBI" id="CHEBI:49883"/>
    </cofactor>
</comment>
<keyword evidence="4" id="KW-0479">Metal-binding</keyword>
<dbReference type="SFLD" id="SFLDS00029">
    <property type="entry name" value="Radical_SAM"/>
    <property type="match status" value="1"/>
</dbReference>
<dbReference type="InterPro" id="IPR000385">
    <property type="entry name" value="MoaA_NifB_PqqE_Fe-S-bd_CS"/>
</dbReference>
<evidence type="ECO:0000259" key="8">
    <source>
        <dbReference type="PROSITE" id="PS51918"/>
    </source>
</evidence>
<dbReference type="InterPro" id="IPR050377">
    <property type="entry name" value="Radical_SAM_PqqE_MftC-like"/>
</dbReference>
<reference evidence="9" key="2">
    <citation type="submission" date="2021-04" db="EMBL/GenBank/DDBJ databases">
        <authorList>
            <person name="Gilroy R."/>
        </authorList>
    </citation>
    <scope>NUCLEOTIDE SEQUENCE</scope>
    <source>
        <strain evidence="9">ChiHecolR3B27-1887</strain>
    </source>
</reference>
<proteinExistence type="predicted"/>
<dbReference type="Proteomes" id="UP000824029">
    <property type="component" value="Unassembled WGS sequence"/>
</dbReference>
<evidence type="ECO:0000256" key="7">
    <source>
        <dbReference type="ARBA" id="ARBA00023014"/>
    </source>
</evidence>
<evidence type="ECO:0000256" key="5">
    <source>
        <dbReference type="ARBA" id="ARBA00023002"/>
    </source>
</evidence>
<dbReference type="PROSITE" id="PS01305">
    <property type="entry name" value="MOAA_NIFB_PQQE"/>
    <property type="match status" value="1"/>
</dbReference>
<dbReference type="Gene3D" id="3.20.20.70">
    <property type="entry name" value="Aldolase class I"/>
    <property type="match status" value="2"/>
</dbReference>
<dbReference type="InterPro" id="IPR013785">
    <property type="entry name" value="Aldolase_TIM"/>
</dbReference>
<dbReference type="AlphaFoldDB" id="A0A9D2DJW1"/>
<evidence type="ECO:0000313" key="9">
    <source>
        <dbReference type="EMBL" id="HIZ18145.1"/>
    </source>
</evidence>
<dbReference type="PROSITE" id="PS51918">
    <property type="entry name" value="RADICAL_SAM"/>
    <property type="match status" value="1"/>
</dbReference>
<dbReference type="InterPro" id="IPR007197">
    <property type="entry name" value="rSAM"/>
</dbReference>
<evidence type="ECO:0000256" key="4">
    <source>
        <dbReference type="ARBA" id="ARBA00022723"/>
    </source>
</evidence>
<keyword evidence="6" id="KW-0408">Iron</keyword>
<dbReference type="PANTHER" id="PTHR11228:SF7">
    <property type="entry name" value="PQQA PEPTIDE CYCLASE"/>
    <property type="match status" value="1"/>
</dbReference>
<gene>
    <name evidence="9" type="ORF">IAA22_03400</name>
</gene>
<evidence type="ECO:0000256" key="3">
    <source>
        <dbReference type="ARBA" id="ARBA00022691"/>
    </source>
</evidence>
<evidence type="ECO:0000256" key="2">
    <source>
        <dbReference type="ARBA" id="ARBA00022485"/>
    </source>
</evidence>
<accession>A0A9D2DJW1</accession>
<feature type="domain" description="Radical SAM core" evidence="8">
    <location>
        <begin position="74"/>
        <end position="274"/>
    </location>
</feature>
<keyword evidence="7" id="KW-0411">Iron-sulfur</keyword>
<dbReference type="SUPFAM" id="SSF102114">
    <property type="entry name" value="Radical SAM enzymes"/>
    <property type="match status" value="1"/>
</dbReference>
<dbReference type="GO" id="GO:0016491">
    <property type="term" value="F:oxidoreductase activity"/>
    <property type="evidence" value="ECO:0007669"/>
    <property type="project" value="UniProtKB-KW"/>
</dbReference>
<dbReference type="GO" id="GO:0051539">
    <property type="term" value="F:4 iron, 4 sulfur cluster binding"/>
    <property type="evidence" value="ECO:0007669"/>
    <property type="project" value="UniProtKB-KW"/>
</dbReference>
<dbReference type="PANTHER" id="PTHR11228">
    <property type="entry name" value="RADICAL SAM DOMAIN PROTEIN"/>
    <property type="match status" value="1"/>
</dbReference>
<evidence type="ECO:0000256" key="6">
    <source>
        <dbReference type="ARBA" id="ARBA00023004"/>
    </source>
</evidence>
<dbReference type="GO" id="GO:0046872">
    <property type="term" value="F:metal ion binding"/>
    <property type="evidence" value="ECO:0007669"/>
    <property type="project" value="UniProtKB-KW"/>
</dbReference>
<name>A0A9D2DJW1_9ACTN</name>
<dbReference type="InterPro" id="IPR023885">
    <property type="entry name" value="4Fe4S-binding_SPASM_dom"/>
</dbReference>
<reference evidence="9" key="1">
    <citation type="journal article" date="2021" name="PeerJ">
        <title>Extensive microbial diversity within the chicken gut microbiome revealed by metagenomics and culture.</title>
        <authorList>
            <person name="Gilroy R."/>
            <person name="Ravi A."/>
            <person name="Getino M."/>
            <person name="Pursley I."/>
            <person name="Horton D.L."/>
            <person name="Alikhan N.F."/>
            <person name="Baker D."/>
            <person name="Gharbi K."/>
            <person name="Hall N."/>
            <person name="Watson M."/>
            <person name="Adriaenssens E.M."/>
            <person name="Foster-Nyarko E."/>
            <person name="Jarju S."/>
            <person name="Secka A."/>
            <person name="Antonio M."/>
            <person name="Oren A."/>
            <person name="Chaudhuri R.R."/>
            <person name="La Ragione R."/>
            <person name="Hildebrand F."/>
            <person name="Pallen M.J."/>
        </authorList>
    </citation>
    <scope>NUCLEOTIDE SEQUENCE</scope>
    <source>
        <strain evidence="9">ChiHecolR3B27-1887</strain>
    </source>
</reference>
<dbReference type="InterPro" id="IPR058240">
    <property type="entry name" value="rSAM_sf"/>
</dbReference>
<dbReference type="Pfam" id="PF04055">
    <property type="entry name" value="Radical_SAM"/>
    <property type="match status" value="1"/>
</dbReference>
<dbReference type="NCBIfam" id="TIGR04085">
    <property type="entry name" value="rSAM_more_4Fe4S"/>
    <property type="match status" value="1"/>
</dbReference>
<evidence type="ECO:0000256" key="1">
    <source>
        <dbReference type="ARBA" id="ARBA00001966"/>
    </source>
</evidence>
<dbReference type="EMBL" id="DXBZ01000061">
    <property type="protein sequence ID" value="HIZ18145.1"/>
    <property type="molecule type" value="Genomic_DNA"/>
</dbReference>